<reference evidence="1" key="1">
    <citation type="submission" date="2018-05" db="EMBL/GenBank/DDBJ databases">
        <title>Draft genome of Mucuna pruriens seed.</title>
        <authorList>
            <person name="Nnadi N.E."/>
            <person name="Vos R."/>
            <person name="Hasami M.H."/>
            <person name="Devisetty U.K."/>
            <person name="Aguiy J.C."/>
        </authorList>
    </citation>
    <scope>NUCLEOTIDE SEQUENCE [LARGE SCALE GENOMIC DNA]</scope>
    <source>
        <strain evidence="1">JCA_2017</strain>
    </source>
</reference>
<dbReference type="PANTHER" id="PTHR37984">
    <property type="entry name" value="PROTEIN CBG26694"/>
    <property type="match status" value="1"/>
</dbReference>
<gene>
    <name evidence="1" type="primary">pol</name>
    <name evidence="1" type="ORF">CR513_06819</name>
</gene>
<comment type="caution">
    <text evidence="1">The sequence shown here is derived from an EMBL/GenBank/DDBJ whole genome shotgun (WGS) entry which is preliminary data.</text>
</comment>
<dbReference type="Gene3D" id="3.30.70.270">
    <property type="match status" value="2"/>
</dbReference>
<feature type="non-terminal residue" evidence="1">
    <location>
        <position position="132"/>
    </location>
</feature>
<feature type="non-terminal residue" evidence="1">
    <location>
        <position position="1"/>
    </location>
</feature>
<evidence type="ECO:0000313" key="1">
    <source>
        <dbReference type="EMBL" id="RDY08904.1"/>
    </source>
</evidence>
<organism evidence="1 2">
    <name type="scientific">Mucuna pruriens</name>
    <name type="common">Velvet bean</name>
    <name type="synonym">Dolichos pruriens</name>
    <dbReference type="NCBI Taxonomy" id="157652"/>
    <lineage>
        <taxon>Eukaryota</taxon>
        <taxon>Viridiplantae</taxon>
        <taxon>Streptophyta</taxon>
        <taxon>Embryophyta</taxon>
        <taxon>Tracheophyta</taxon>
        <taxon>Spermatophyta</taxon>
        <taxon>Magnoliopsida</taxon>
        <taxon>eudicotyledons</taxon>
        <taxon>Gunneridae</taxon>
        <taxon>Pentapetalae</taxon>
        <taxon>rosids</taxon>
        <taxon>fabids</taxon>
        <taxon>Fabales</taxon>
        <taxon>Fabaceae</taxon>
        <taxon>Papilionoideae</taxon>
        <taxon>50 kb inversion clade</taxon>
        <taxon>NPAAA clade</taxon>
        <taxon>indigoferoid/millettioid clade</taxon>
        <taxon>Phaseoleae</taxon>
        <taxon>Mucuna</taxon>
    </lineage>
</organism>
<dbReference type="InterPro" id="IPR043502">
    <property type="entry name" value="DNA/RNA_pol_sf"/>
</dbReference>
<dbReference type="Proteomes" id="UP000257109">
    <property type="component" value="Unassembled WGS sequence"/>
</dbReference>
<proteinExistence type="predicted"/>
<dbReference type="FunFam" id="3.30.70.270:FF:000020">
    <property type="entry name" value="Transposon Tf2-6 polyprotein-like Protein"/>
    <property type="match status" value="1"/>
</dbReference>
<dbReference type="EMBL" id="QJKJ01001187">
    <property type="protein sequence ID" value="RDY08904.1"/>
    <property type="molecule type" value="Genomic_DNA"/>
</dbReference>
<dbReference type="OrthoDB" id="415724at2759"/>
<dbReference type="AlphaFoldDB" id="A0A371I1R5"/>
<dbReference type="PANTHER" id="PTHR37984:SF5">
    <property type="entry name" value="PROTEIN NYNRIN-LIKE"/>
    <property type="match status" value="1"/>
</dbReference>
<dbReference type="InterPro" id="IPR043128">
    <property type="entry name" value="Rev_trsase/Diguanyl_cyclase"/>
</dbReference>
<protein>
    <submittedName>
        <fullName evidence="1">Retrovirus-related Pol polyprotein from transposon gypsy</fullName>
    </submittedName>
</protein>
<sequence>MVVYFDDILVYFACVDDHDESLYVNLEKCTFFTQEVIFWGFMVGFKGVQVDEKKVKVIQSWPTPTNISNVQSFHELASFYRHFVKDFGTIATPLNEIIKKDVGFKWEEPQEKVFQTLKKRLSNALVKYIIIF</sequence>
<name>A0A371I1R5_MUCPR</name>
<dbReference type="SUPFAM" id="SSF56672">
    <property type="entry name" value="DNA/RNA polymerases"/>
    <property type="match status" value="1"/>
</dbReference>
<dbReference type="InterPro" id="IPR050951">
    <property type="entry name" value="Retrovirus_Pol_polyprotein"/>
</dbReference>
<evidence type="ECO:0000313" key="2">
    <source>
        <dbReference type="Proteomes" id="UP000257109"/>
    </source>
</evidence>
<keyword evidence="2" id="KW-1185">Reference proteome</keyword>
<accession>A0A371I1R5</accession>